<comment type="caution">
    <text evidence="2">The sequence shown here is derived from an EMBL/GenBank/DDBJ whole genome shotgun (WGS) entry which is preliminary data.</text>
</comment>
<keyword evidence="1" id="KW-0472">Membrane</keyword>
<dbReference type="AlphaFoldDB" id="A0A0J9E7V2"/>
<name>A0A0J9E7V2_9RHOB</name>
<evidence type="ECO:0000313" key="2">
    <source>
        <dbReference type="EMBL" id="KMW58820.1"/>
    </source>
</evidence>
<dbReference type="STRING" id="1675527.AIOL_003800"/>
<dbReference type="OrthoDB" id="6168062at2"/>
<feature type="transmembrane region" description="Helical" evidence="1">
    <location>
        <begin position="81"/>
        <end position="104"/>
    </location>
</feature>
<dbReference type="RefSeq" id="WP_053101311.1">
    <property type="nucleotide sequence ID" value="NZ_LFTY01000002.1"/>
</dbReference>
<dbReference type="Proteomes" id="UP000037178">
    <property type="component" value="Unassembled WGS sequence"/>
</dbReference>
<organism evidence="2 3">
    <name type="scientific">Candidatus Rhodobacter oscarellae</name>
    <dbReference type="NCBI Taxonomy" id="1675527"/>
    <lineage>
        <taxon>Bacteria</taxon>
        <taxon>Pseudomonadati</taxon>
        <taxon>Pseudomonadota</taxon>
        <taxon>Alphaproteobacteria</taxon>
        <taxon>Rhodobacterales</taxon>
        <taxon>Rhodobacter group</taxon>
        <taxon>Rhodobacter</taxon>
    </lineage>
</organism>
<feature type="transmembrane region" description="Helical" evidence="1">
    <location>
        <begin position="110"/>
        <end position="129"/>
    </location>
</feature>
<evidence type="ECO:0000256" key="1">
    <source>
        <dbReference type="SAM" id="Phobius"/>
    </source>
</evidence>
<feature type="transmembrane region" description="Helical" evidence="1">
    <location>
        <begin position="51"/>
        <end position="69"/>
    </location>
</feature>
<dbReference type="PATRIC" id="fig|1675527.3.peg.3981"/>
<evidence type="ECO:0000313" key="3">
    <source>
        <dbReference type="Proteomes" id="UP000037178"/>
    </source>
</evidence>
<feature type="transmembrane region" description="Helical" evidence="1">
    <location>
        <begin position="16"/>
        <end position="39"/>
    </location>
</feature>
<protein>
    <recommendedName>
        <fullName evidence="4">Transmembrane protein</fullName>
    </recommendedName>
</protein>
<keyword evidence="1" id="KW-1133">Transmembrane helix</keyword>
<sequence length="145" mass="16163">MTQASKALVNWKYRHAVVTWIGIGLNLIVAIPFFIAPLWCLEILNIPAVDPIWPRVGAGLLLIITTFYVPMTLDIDRFRIFCWLSILPSRTFGSTYFITMVVVFGYAPGFLSIALIDAAIAIAWLYCMINIVRIEQAIATGQVAA</sequence>
<keyword evidence="1" id="KW-0812">Transmembrane</keyword>
<accession>A0A0J9E7V2</accession>
<dbReference type="EMBL" id="LFTY01000002">
    <property type="protein sequence ID" value="KMW58820.1"/>
    <property type="molecule type" value="Genomic_DNA"/>
</dbReference>
<evidence type="ECO:0008006" key="4">
    <source>
        <dbReference type="Google" id="ProtNLM"/>
    </source>
</evidence>
<reference evidence="2 3" key="1">
    <citation type="submission" date="2015-06" db="EMBL/GenBank/DDBJ databases">
        <title>Draft genome sequence of an Alphaproteobacteria species associated to the Mediterranean sponge Oscarella lobularis.</title>
        <authorList>
            <person name="Jourda C."/>
            <person name="Santini S."/>
            <person name="Claverie J.-M."/>
        </authorList>
    </citation>
    <scope>NUCLEOTIDE SEQUENCE [LARGE SCALE GENOMIC DNA]</scope>
    <source>
        <strain evidence="2">IGS</strain>
    </source>
</reference>
<proteinExistence type="predicted"/>
<keyword evidence="3" id="KW-1185">Reference proteome</keyword>
<gene>
    <name evidence="2" type="ORF">AIOL_003800</name>
</gene>